<dbReference type="Pfam" id="PF08547">
    <property type="entry name" value="CIA30"/>
    <property type="match status" value="1"/>
</dbReference>
<organism evidence="3 4">
    <name type="scientific">Naegleria lovaniensis</name>
    <name type="common">Amoeba</name>
    <dbReference type="NCBI Taxonomy" id="51637"/>
    <lineage>
        <taxon>Eukaryota</taxon>
        <taxon>Discoba</taxon>
        <taxon>Heterolobosea</taxon>
        <taxon>Tetramitia</taxon>
        <taxon>Eutetramitia</taxon>
        <taxon>Vahlkampfiidae</taxon>
        <taxon>Naegleria</taxon>
    </lineage>
</organism>
<dbReference type="InterPro" id="IPR013857">
    <property type="entry name" value="NADH-UbQ_OxRdtase-assoc_prot30"/>
</dbReference>
<proteinExistence type="inferred from homology"/>
<comment type="caution">
    <text evidence="3">The sequence shown here is derived from an EMBL/GenBank/DDBJ whole genome shotgun (WGS) entry which is preliminary data.</text>
</comment>
<dbReference type="InterPro" id="IPR008979">
    <property type="entry name" value="Galactose-bd-like_sf"/>
</dbReference>
<dbReference type="EMBL" id="PYSW02000035">
    <property type="protein sequence ID" value="KAG2378039.1"/>
    <property type="molecule type" value="Genomic_DNA"/>
</dbReference>
<keyword evidence="4" id="KW-1185">Reference proteome</keyword>
<dbReference type="GO" id="GO:0051082">
    <property type="term" value="F:unfolded protein binding"/>
    <property type="evidence" value="ECO:0007669"/>
    <property type="project" value="TreeGrafter"/>
</dbReference>
<reference evidence="3 4" key="1">
    <citation type="journal article" date="2018" name="BMC Genomics">
        <title>The genome of Naegleria lovaniensis, the basis for a comparative approach to unravel pathogenicity factors of the human pathogenic amoeba N. fowleri.</title>
        <authorList>
            <person name="Liechti N."/>
            <person name="Schurch N."/>
            <person name="Bruggmann R."/>
            <person name="Wittwer M."/>
        </authorList>
    </citation>
    <scope>NUCLEOTIDE SEQUENCE [LARGE SCALE GENOMIC DNA]</scope>
    <source>
        <strain evidence="3 4">ATCC 30569</strain>
    </source>
</reference>
<evidence type="ECO:0000313" key="4">
    <source>
        <dbReference type="Proteomes" id="UP000816034"/>
    </source>
</evidence>
<dbReference type="GO" id="GO:0010257">
    <property type="term" value="P:NADH dehydrogenase complex assembly"/>
    <property type="evidence" value="ECO:0007669"/>
    <property type="project" value="TreeGrafter"/>
</dbReference>
<comment type="similarity">
    <text evidence="1">Belongs to the CIA30 family.</text>
</comment>
<dbReference type="SUPFAM" id="SSF49785">
    <property type="entry name" value="Galactose-binding domain-like"/>
    <property type="match status" value="1"/>
</dbReference>
<sequence length="259" mass="29763">MVLYKVPFLTQALNLKHSVAQRMKQFYDRALRFDMGTPSRTLHQFNSNTHLSNWTLITDTIFGGKSDCELVKTNNDSCIFQGQLYTLTNGKKVLPSFARMWFVYPALHLDLSDYEDGGIKIKYRTERPDDFQLQFEFNHFVDDIFFYAPLVPSILREHTTYYHSAVGYKMQATKFYTEIDPESGEEWLVSEIPFTSFCVNNMGEETSISAIRRAKLGTTAPIYDILTLGVGISSMNEGPFSLELKSIEVYPGNETIKEF</sequence>
<evidence type="ECO:0000313" key="3">
    <source>
        <dbReference type="EMBL" id="KAG2378039.1"/>
    </source>
</evidence>
<accession>A0AA88GES6</accession>
<evidence type="ECO:0000256" key="1">
    <source>
        <dbReference type="ARBA" id="ARBA00007884"/>
    </source>
</evidence>
<evidence type="ECO:0000259" key="2">
    <source>
        <dbReference type="Pfam" id="PF08547"/>
    </source>
</evidence>
<dbReference type="InterPro" id="IPR039131">
    <property type="entry name" value="NDUFAF1"/>
</dbReference>
<dbReference type="PANTHER" id="PTHR13194:SF19">
    <property type="entry name" value="NAD(P)-BINDING ROSSMANN-FOLD SUPERFAMILY PROTEIN"/>
    <property type="match status" value="1"/>
</dbReference>
<dbReference type="RefSeq" id="XP_044545301.1">
    <property type="nucleotide sequence ID" value="XM_044698762.1"/>
</dbReference>
<dbReference type="GeneID" id="68101115"/>
<dbReference type="PANTHER" id="PTHR13194">
    <property type="entry name" value="COMPLEX I INTERMEDIATE-ASSOCIATED PROTEIN 30"/>
    <property type="match status" value="1"/>
</dbReference>
<dbReference type="AlphaFoldDB" id="A0AA88GES6"/>
<feature type="domain" description="NADH:ubiquinone oxidoreductase intermediate-associated protein 30" evidence="2">
    <location>
        <begin position="44"/>
        <end position="90"/>
    </location>
</feature>
<dbReference type="Proteomes" id="UP000816034">
    <property type="component" value="Unassembled WGS sequence"/>
</dbReference>
<protein>
    <recommendedName>
        <fullName evidence="2">NADH:ubiquinone oxidoreductase intermediate-associated protein 30 domain-containing protein</fullName>
    </recommendedName>
</protein>
<gene>
    <name evidence="3" type="ORF">C9374_008661</name>
</gene>
<name>A0AA88GES6_NAELO</name>